<sequence length="70" mass="7495">MQSHIMGSELSHPARPWQAAANTTDEREEQGAMARRTAVHAPSAPGAPVPLALTVRRHIDLARVSSAACR</sequence>
<keyword evidence="3" id="KW-1185">Reference proteome</keyword>
<evidence type="ECO:0000256" key="1">
    <source>
        <dbReference type="SAM" id="MobiDB-lite"/>
    </source>
</evidence>
<evidence type="ECO:0000313" key="2">
    <source>
        <dbReference type="EMBL" id="WSB11538.1"/>
    </source>
</evidence>
<protein>
    <submittedName>
        <fullName evidence="2">Uncharacterized protein</fullName>
    </submittedName>
</protein>
<name>A0ABZ1F547_9ACTN</name>
<dbReference type="Proteomes" id="UP001356428">
    <property type="component" value="Chromosome"/>
</dbReference>
<evidence type="ECO:0000313" key="3">
    <source>
        <dbReference type="Proteomes" id="UP001356428"/>
    </source>
</evidence>
<gene>
    <name evidence="2" type="ORF">OG849_31905</name>
</gene>
<reference evidence="2 3" key="1">
    <citation type="submission" date="2022-10" db="EMBL/GenBank/DDBJ databases">
        <title>The complete genomes of actinobacterial strains from the NBC collection.</title>
        <authorList>
            <person name="Joergensen T.S."/>
            <person name="Alvarez Arevalo M."/>
            <person name="Sterndorff E.B."/>
            <person name="Faurdal D."/>
            <person name="Vuksanovic O."/>
            <person name="Mourched A.-S."/>
            <person name="Charusanti P."/>
            <person name="Shaw S."/>
            <person name="Blin K."/>
            <person name="Weber T."/>
        </authorList>
    </citation>
    <scope>NUCLEOTIDE SEQUENCE [LARGE SCALE GENOMIC DNA]</scope>
    <source>
        <strain evidence="2 3">NBC 01792</strain>
    </source>
</reference>
<dbReference type="EMBL" id="CP109083">
    <property type="protein sequence ID" value="WSB11538.1"/>
    <property type="molecule type" value="Genomic_DNA"/>
</dbReference>
<organism evidence="2 3">
    <name type="scientific">Streptomyces cyaneofuscatus</name>
    <dbReference type="NCBI Taxonomy" id="66883"/>
    <lineage>
        <taxon>Bacteria</taxon>
        <taxon>Bacillati</taxon>
        <taxon>Actinomycetota</taxon>
        <taxon>Actinomycetes</taxon>
        <taxon>Kitasatosporales</taxon>
        <taxon>Streptomycetaceae</taxon>
        <taxon>Streptomyces</taxon>
    </lineage>
</organism>
<proteinExistence type="predicted"/>
<dbReference type="InterPro" id="IPR049979">
    <property type="entry name" value="Cys_resp_CS_actino"/>
</dbReference>
<accession>A0ABZ1F547</accession>
<dbReference type="NCBIfam" id="NF042934">
    <property type="entry name" value="cis_reg_atten"/>
    <property type="match status" value="1"/>
</dbReference>
<feature type="region of interest" description="Disordered" evidence="1">
    <location>
        <begin position="1"/>
        <end position="48"/>
    </location>
</feature>
<dbReference type="RefSeq" id="WP_326702506.1">
    <property type="nucleotide sequence ID" value="NZ_CP108861.1"/>
</dbReference>